<proteinExistence type="predicted"/>
<dbReference type="Proteomes" id="UP001148018">
    <property type="component" value="Unassembled WGS sequence"/>
</dbReference>
<dbReference type="Gene3D" id="2.30.29.30">
    <property type="entry name" value="Pleckstrin-homology domain (PH domain)/Phosphotyrosine-binding domain (PTB)"/>
    <property type="match status" value="1"/>
</dbReference>
<reference evidence="3" key="1">
    <citation type="submission" date="2022-07" db="EMBL/GenBank/DDBJ databases">
        <title>Chromosome-level genome of Muraenolepis orangiensis.</title>
        <authorList>
            <person name="Kim J."/>
        </authorList>
    </citation>
    <scope>NUCLEOTIDE SEQUENCE</scope>
    <source>
        <strain evidence="3">KU_S4_2022</strain>
        <tissue evidence="3">Muscle</tissue>
    </source>
</reference>
<sequence length="137" mass="15423">MLLSCSSSRPQGVLAMSLPPPAGEPGRPSSTTVSETSTTFTSSTVDTAPASKGSWSSGKRHGFGKRQQSIKRNPNVPVSVRGWLYKQDSTGMRLWKRKWFVLADFCLFYYKEDHISRKFAFKNSAYSVESFWWLCLV</sequence>
<dbReference type="Pfam" id="PF00169">
    <property type="entry name" value="PH"/>
    <property type="match status" value="1"/>
</dbReference>
<evidence type="ECO:0000256" key="1">
    <source>
        <dbReference type="SAM" id="MobiDB-lite"/>
    </source>
</evidence>
<comment type="caution">
    <text evidence="3">The sequence shown here is derived from an EMBL/GenBank/DDBJ whole genome shotgun (WGS) entry which is preliminary data.</text>
</comment>
<evidence type="ECO:0000259" key="2">
    <source>
        <dbReference type="PROSITE" id="PS50003"/>
    </source>
</evidence>
<dbReference type="PROSITE" id="PS50003">
    <property type="entry name" value="PH_DOMAIN"/>
    <property type="match status" value="1"/>
</dbReference>
<dbReference type="AlphaFoldDB" id="A0A9Q0DX06"/>
<dbReference type="PANTHER" id="PTHR12752:SF4">
    <property type="entry name" value="PLECKSTRIN HOMOLOGY DOMAIN-CONTAINING FAMILY A MEMBER 7"/>
    <property type="match status" value="1"/>
</dbReference>
<protein>
    <recommendedName>
        <fullName evidence="2">PH domain-containing protein</fullName>
    </recommendedName>
</protein>
<evidence type="ECO:0000313" key="3">
    <source>
        <dbReference type="EMBL" id="KAJ3596009.1"/>
    </source>
</evidence>
<gene>
    <name evidence="3" type="ORF">NHX12_002418</name>
</gene>
<feature type="region of interest" description="Disordered" evidence="1">
    <location>
        <begin position="1"/>
        <end position="74"/>
    </location>
</feature>
<dbReference type="PANTHER" id="PTHR12752">
    <property type="entry name" value="PHOSPHOINOSITOL 3-PHOSPHATE-BINDING PROTEIN"/>
    <property type="match status" value="1"/>
</dbReference>
<feature type="compositionally biased region" description="Low complexity" evidence="1">
    <location>
        <begin position="29"/>
        <end position="47"/>
    </location>
</feature>
<accession>A0A9Q0DX06</accession>
<keyword evidence="4" id="KW-1185">Reference proteome</keyword>
<dbReference type="EMBL" id="JANIIK010000110">
    <property type="protein sequence ID" value="KAJ3596009.1"/>
    <property type="molecule type" value="Genomic_DNA"/>
</dbReference>
<name>A0A9Q0DX06_9TELE</name>
<evidence type="ECO:0000313" key="4">
    <source>
        <dbReference type="Proteomes" id="UP001148018"/>
    </source>
</evidence>
<dbReference type="SUPFAM" id="SSF50729">
    <property type="entry name" value="PH domain-like"/>
    <property type="match status" value="1"/>
</dbReference>
<dbReference type="InterPro" id="IPR001849">
    <property type="entry name" value="PH_domain"/>
</dbReference>
<feature type="compositionally biased region" description="Polar residues" evidence="1">
    <location>
        <begin position="1"/>
        <end position="10"/>
    </location>
</feature>
<organism evidence="3 4">
    <name type="scientific">Muraenolepis orangiensis</name>
    <name type="common">Patagonian moray cod</name>
    <dbReference type="NCBI Taxonomy" id="630683"/>
    <lineage>
        <taxon>Eukaryota</taxon>
        <taxon>Metazoa</taxon>
        <taxon>Chordata</taxon>
        <taxon>Craniata</taxon>
        <taxon>Vertebrata</taxon>
        <taxon>Euteleostomi</taxon>
        <taxon>Actinopterygii</taxon>
        <taxon>Neopterygii</taxon>
        <taxon>Teleostei</taxon>
        <taxon>Neoteleostei</taxon>
        <taxon>Acanthomorphata</taxon>
        <taxon>Zeiogadaria</taxon>
        <taxon>Gadariae</taxon>
        <taxon>Gadiformes</taxon>
        <taxon>Muraenolepidoidei</taxon>
        <taxon>Muraenolepididae</taxon>
        <taxon>Muraenolepis</taxon>
    </lineage>
</organism>
<feature type="domain" description="PH" evidence="2">
    <location>
        <begin position="77"/>
        <end position="137"/>
    </location>
</feature>
<dbReference type="InterPro" id="IPR011993">
    <property type="entry name" value="PH-like_dom_sf"/>
</dbReference>
<dbReference type="OrthoDB" id="43122at2759"/>